<dbReference type="VEuPathDB" id="PlasmoDB:PKNOH_S140284600"/>
<evidence type="ECO:0000256" key="3">
    <source>
        <dbReference type="SAM" id="Phobius"/>
    </source>
</evidence>
<feature type="domain" description="Vacuolar protein sorting-associated protein 54 C-terminal" evidence="4">
    <location>
        <begin position="1059"/>
        <end position="1153"/>
    </location>
</feature>
<evidence type="ECO:0000313" key="5">
    <source>
        <dbReference type="EMBL" id="OTN63888.1"/>
    </source>
</evidence>
<keyword evidence="3" id="KW-0812">Transmembrane</keyword>
<evidence type="ECO:0000256" key="2">
    <source>
        <dbReference type="SAM" id="MobiDB-lite"/>
    </source>
</evidence>
<evidence type="ECO:0000259" key="4">
    <source>
        <dbReference type="Pfam" id="PF07928"/>
    </source>
</evidence>
<feature type="coiled-coil region" evidence="1">
    <location>
        <begin position="207"/>
        <end position="241"/>
    </location>
</feature>
<evidence type="ECO:0000313" key="6">
    <source>
        <dbReference type="Proteomes" id="UP000195012"/>
    </source>
</evidence>
<reference evidence="5 6" key="1">
    <citation type="submission" date="2017-05" db="EMBL/GenBank/DDBJ databases">
        <title>PacBio assembly of a Plasmodium knowlesi genome sequence with Hi-C correction and manual annotation of the SICAvar gene family.</title>
        <authorList>
            <person name="Lapp S.A."/>
            <person name="Geraldo J.A."/>
            <person name="Chien J.-T."/>
            <person name="Ay F."/>
            <person name="Pakala S.B."/>
            <person name="Batugedara G."/>
            <person name="Humphrey J.C."/>
            <person name="Debarry J.D."/>
            <person name="Le Roch K.G."/>
            <person name="Galinski M.R."/>
            <person name="Kissinger J.C."/>
        </authorList>
    </citation>
    <scope>NUCLEOTIDE SEQUENCE [LARGE SCALE GENOMIC DNA]</scope>
    <source>
        <strain evidence="6">Malayan Strain Pk1 (A+)</strain>
    </source>
</reference>
<dbReference type="VEuPathDB" id="PlasmoDB:PKA1H_140072000"/>
<accession>A0A1Y3DL16</accession>
<keyword evidence="1" id="KW-0175">Coiled coil</keyword>
<feature type="region of interest" description="Disordered" evidence="2">
    <location>
        <begin position="1212"/>
        <end position="1289"/>
    </location>
</feature>
<dbReference type="Pfam" id="PF07928">
    <property type="entry name" value="Vps54"/>
    <property type="match status" value="1"/>
</dbReference>
<name>A0A1Y3DL16_PLAKN</name>
<dbReference type="VEuPathDB" id="PlasmoDB:PKNH_1465900"/>
<comment type="caution">
    <text evidence="5">The sequence shown here is derived from an EMBL/GenBank/DDBJ whole genome shotgun (WGS) entry which is preliminary data.</text>
</comment>
<feature type="transmembrane region" description="Helical" evidence="3">
    <location>
        <begin position="287"/>
        <end position="304"/>
    </location>
</feature>
<keyword evidence="3" id="KW-0472">Membrane</keyword>
<dbReference type="OrthoDB" id="10259024at2759"/>
<feature type="transmembrane region" description="Helical" evidence="3">
    <location>
        <begin position="324"/>
        <end position="347"/>
    </location>
</feature>
<dbReference type="Proteomes" id="UP000195012">
    <property type="component" value="Unassembled WGS sequence"/>
</dbReference>
<protein>
    <recommendedName>
        <fullName evidence="4">Vacuolar protein sorting-associated protein 54 C-terminal domain-containing protein</fullName>
    </recommendedName>
</protein>
<dbReference type="OMA" id="ICKSHWY"/>
<feature type="compositionally biased region" description="Polar residues" evidence="2">
    <location>
        <begin position="1219"/>
        <end position="1229"/>
    </location>
</feature>
<proteinExistence type="predicted"/>
<feature type="compositionally biased region" description="Basic and acidic residues" evidence="2">
    <location>
        <begin position="1230"/>
        <end position="1252"/>
    </location>
</feature>
<organism evidence="5 6">
    <name type="scientific">Plasmodium knowlesi</name>
    <dbReference type="NCBI Taxonomy" id="5850"/>
    <lineage>
        <taxon>Eukaryota</taxon>
        <taxon>Sar</taxon>
        <taxon>Alveolata</taxon>
        <taxon>Apicomplexa</taxon>
        <taxon>Aconoidasida</taxon>
        <taxon>Haemosporida</taxon>
        <taxon>Plasmodiidae</taxon>
        <taxon>Plasmodium</taxon>
        <taxon>Plasmodium (Plasmodium)</taxon>
    </lineage>
</organism>
<keyword evidence="3" id="KW-1133">Transmembrane helix</keyword>
<feature type="coiled-coil region" evidence="1">
    <location>
        <begin position="568"/>
        <end position="595"/>
    </location>
</feature>
<dbReference type="InterPro" id="IPR012501">
    <property type="entry name" value="Vps54_C"/>
</dbReference>
<gene>
    <name evidence="5" type="ORF">PKNOH_S140284600</name>
</gene>
<sequence length="1572" mass="186465">MEKNKMDPGGKQNTRLEYMHHLVHISNVVLSDHIKYIKNEDEKSREDFSQPIYSSLPPPLLQKINIRDFDDYIRYITKINTLSDLNIRNVEEISLDYFERILNTPPLVEQVDKPFHVEQHIEHGYQERDTQFSIFSQSGVHSHDHSDNLSTSSKAQLQWEYKHNSFLQEDTWCDMPTLTRQQIKLNETLDHIDRDINNLIRKEFRNYVNIITIMKKLEGEIKNVQDEIKTLSTHVNDVKEMLLKIIHLKKYNDLKRKCKKVNQVLKKFLRFQRLIKMLKKFLQKRKFYHCLFIVNKIFKIYIFFKKKKKKFLYFQQYFCNFNISYLKSFISQNFLFLFFFHSLLFLFRSRRMGKSSLCSAHSVIKRRGCLRFRSSYIGMTVHTRTDYTTTTQEENPFRDNPTELSKQNPHLLNFSSKGRAKINIFVKFHRRLNEKFMRNFHRKKKKIVKYRKNKEEHFFMKRWQQGVRFHFFKKNKNRGTYDHHLVRLNNLFIPALFFNNFFDSLRTFCSRESYLKHFVDDLFYGVLQETLSALRSDQIYDIGEISLFCAEEVASQSEKEEESSCPHKADLELDLKLKRAKEDKQEEKNQSLTAECINYGECYPSGTIALTCEHLVIEKCRKKKYILRFDQDGWSKLYRHIGLLPVSNLIHLMRTFFAKIKIIHRRINKWASFLMGRIIFSFLDDTFAENFAKHIPYLIPHLTPVDSVPFCKGNRSFHMMKHAYFKFWKSYRDIHHVLFKLLLARISDMLNVRKKCSIHLGINQVISLYWTIFPMLSFVRRKGKNLQKKYSLSFVRNMHRVVKSAQVSRIEHLCGEVQEGRKQLRVRRRLKRNQFNIPKEMKTLNCNLGRSLSGIIKVGNVLPVCLPPRKEAKCCEEKAHERSNIVEKSKDALPQWSDKFGANNEEPHTLDHTGEYNPRYSHPRRSLPRYANVRICSQNFYIPSRVRIAILRRGKREQIKLGRFLQHVITKTPHGKKGKCRLTHEERKLCRQIKRSIRTEFLVAINNFYEFKKIQMEKSLEIEKWNILEDIPKEINAQMEKYFKIKNEHTNKLCINHELFYLTNSTVSFLCIIFQYIHFMLSLPHVSFEIVSKILTFYDKQFLKVVHHFIMEGHAVTNCTLKSITIKILSLVIHTLDFADCTLRRVYAIWRHLLCTRRGEEPPGGVGNQMINQIGNQMINQIGNQMINQIGNEISNQMNNQMEDEILPNSITSRKEDTPNAQINVTQFSDHPKDRYTGKEPHPRDVQLEKAKTNLRGNAQQRYSPGHKKEDQNGSTLPHADKCKKRERTTISKKTNYGRTNQMSSLGKNEKRTHDDILQGMDTNWVDSVLVDFTKSFKYPIRGNPNGVLRGILRGICASKQEEEKVKANFKHMLDKSFLLKKKLSEKIVDILSTRFDYYTNIWLVSDSLLENHLVNSLSYECDILPYGMQLRSTFKLLTTYLHDEHTRNIYRQLFQDIANRFSLRINVLRGNDKYKKIISRLLDNSAPVKSKIDQLIMHYHNYELKEKTAHNIHKNVGDKILIDITNVLIILYKVPLLSDIIETFLNDFLKICKSHWYVTIDPFVILSKYKK</sequence>
<dbReference type="GO" id="GO:0042147">
    <property type="term" value="P:retrograde transport, endosome to Golgi"/>
    <property type="evidence" value="ECO:0007669"/>
    <property type="project" value="InterPro"/>
</dbReference>
<dbReference type="EMBL" id="NETL01000028">
    <property type="protein sequence ID" value="OTN63888.1"/>
    <property type="molecule type" value="Genomic_DNA"/>
</dbReference>
<dbReference type="GO" id="GO:0005829">
    <property type="term" value="C:cytosol"/>
    <property type="evidence" value="ECO:0007669"/>
    <property type="project" value="GOC"/>
</dbReference>
<evidence type="ECO:0000256" key="1">
    <source>
        <dbReference type="SAM" id="Coils"/>
    </source>
</evidence>